<dbReference type="RefSeq" id="WP_039845736.1">
    <property type="nucleotide sequence ID" value="NZ_CP006877.1"/>
</dbReference>
<protein>
    <submittedName>
        <fullName evidence="7">Exopolysaccharide production protein ExoQ 1</fullName>
    </submittedName>
</protein>
<dbReference type="Proteomes" id="UP000031368">
    <property type="component" value="Chromosome"/>
</dbReference>
<keyword evidence="2 5" id="KW-0812">Transmembrane</keyword>
<keyword evidence="8" id="KW-1185">Reference proteome</keyword>
<dbReference type="HOGENOM" id="CLU_039809_0_0_5"/>
<feature type="transmembrane region" description="Helical" evidence="5">
    <location>
        <begin position="65"/>
        <end position="83"/>
    </location>
</feature>
<dbReference type="GO" id="GO:0016020">
    <property type="term" value="C:membrane"/>
    <property type="evidence" value="ECO:0007669"/>
    <property type="project" value="UniProtKB-SubCell"/>
</dbReference>
<evidence type="ECO:0000256" key="4">
    <source>
        <dbReference type="ARBA" id="ARBA00023136"/>
    </source>
</evidence>
<feature type="transmembrane region" description="Helical" evidence="5">
    <location>
        <begin position="328"/>
        <end position="348"/>
    </location>
</feature>
<dbReference type="PANTHER" id="PTHR37422">
    <property type="entry name" value="TEICHURONIC ACID BIOSYNTHESIS PROTEIN TUAE"/>
    <property type="match status" value="1"/>
</dbReference>
<gene>
    <name evidence="7" type="primary">exoQ-1</name>
    <name evidence="7" type="ORF">RGR602_CH02999</name>
</gene>
<feature type="transmembrane region" description="Helical" evidence="5">
    <location>
        <begin position="204"/>
        <end position="223"/>
    </location>
</feature>
<sequence>MRIAKSVLIKPGENELYAIPAVALSLFCFAYSIRFGQVAILFYYALWLPLVAVNYRKVLGSYSRFIWLFAFAVFAFLSVFWSAVPSVSLRASIQYLTQVVCALIAVRVLDVRTLTLGVVAGAAIVLLFSILFGYYEYDVLDGTYSFVGAFASKNQLGFYASLGIIFAFAAVFIYGERRFWLMTSGMVGLMAAYCLLASQSATSVITTAAVVALLIGFRVVLMLSPQQRKLLVVGGGVAAVILVVAGVYLGAVDAVLGIFGKDSTLTGRTYLWQQGIGAAAQNPAIGIGYQAYWVQGFAEPERLWKEFFIASRAGFHFHNTYIETAVELGLIGVLILAVTIIATLWGHLRRLIEDVRNDESYFLFGITVLLLIRSFVEIDVLTPYNVGTFLLYFSAGKLVGARQRSAMAGLHHYQSAKPVRS</sequence>
<feature type="transmembrane region" description="Helical" evidence="5">
    <location>
        <begin position="360"/>
        <end position="376"/>
    </location>
</feature>
<dbReference type="InterPro" id="IPR051533">
    <property type="entry name" value="WaaL-like"/>
</dbReference>
<evidence type="ECO:0000256" key="5">
    <source>
        <dbReference type="SAM" id="Phobius"/>
    </source>
</evidence>
<dbReference type="InterPro" id="IPR007016">
    <property type="entry name" value="O-antigen_ligase-rel_domated"/>
</dbReference>
<evidence type="ECO:0000256" key="1">
    <source>
        <dbReference type="ARBA" id="ARBA00004141"/>
    </source>
</evidence>
<feature type="transmembrane region" description="Helical" evidence="5">
    <location>
        <begin position="116"/>
        <end position="135"/>
    </location>
</feature>
<dbReference type="EMBL" id="CP006877">
    <property type="protein sequence ID" value="AJD42316.1"/>
    <property type="molecule type" value="Genomic_DNA"/>
</dbReference>
<comment type="subcellular location">
    <subcellularLocation>
        <location evidence="1">Membrane</location>
        <topology evidence="1">Multi-pass membrane protein</topology>
    </subcellularLocation>
</comment>
<reference evidence="7 8" key="1">
    <citation type="submission" date="2013-11" db="EMBL/GenBank/DDBJ databases">
        <title>Complete genome sequence of Rhizobium gallicum bv. gallicum R602.</title>
        <authorList>
            <person name="Bustos P."/>
            <person name="Santamaria R.I."/>
            <person name="Lozano L."/>
            <person name="Acosta J.L."/>
            <person name="Ormeno-Orrillo E."/>
            <person name="Rogel M.A."/>
            <person name="Romero D."/>
            <person name="Cevallos M.A."/>
            <person name="Martinez-Romero E."/>
            <person name="Gonzalez V."/>
        </authorList>
    </citation>
    <scope>NUCLEOTIDE SEQUENCE [LARGE SCALE GENOMIC DNA]</scope>
    <source>
        <strain evidence="7 8">R602</strain>
    </source>
</reference>
<evidence type="ECO:0000256" key="3">
    <source>
        <dbReference type="ARBA" id="ARBA00022989"/>
    </source>
</evidence>
<dbReference type="PANTHER" id="PTHR37422:SF17">
    <property type="entry name" value="O-ANTIGEN LIGASE"/>
    <property type="match status" value="1"/>
</dbReference>
<evidence type="ECO:0000256" key="2">
    <source>
        <dbReference type="ARBA" id="ARBA00022692"/>
    </source>
</evidence>
<name>A0A0B4X595_9HYPH</name>
<dbReference type="Pfam" id="PF04932">
    <property type="entry name" value="Wzy_C"/>
    <property type="match status" value="1"/>
</dbReference>
<feature type="domain" description="O-antigen ligase-related" evidence="6">
    <location>
        <begin position="189"/>
        <end position="336"/>
    </location>
</feature>
<feature type="transmembrane region" description="Helical" evidence="5">
    <location>
        <begin position="155"/>
        <end position="174"/>
    </location>
</feature>
<evidence type="ECO:0000259" key="6">
    <source>
        <dbReference type="Pfam" id="PF04932"/>
    </source>
</evidence>
<keyword evidence="3 5" id="KW-1133">Transmembrane helix</keyword>
<evidence type="ECO:0000313" key="7">
    <source>
        <dbReference type="EMBL" id="AJD42316.1"/>
    </source>
</evidence>
<feature type="transmembrane region" description="Helical" evidence="5">
    <location>
        <begin position="230"/>
        <end position="251"/>
    </location>
</feature>
<keyword evidence="4 5" id="KW-0472">Membrane</keyword>
<organism evidence="7 8">
    <name type="scientific">Rhizobium gallicum bv. gallicum R602sp</name>
    <dbReference type="NCBI Taxonomy" id="1041138"/>
    <lineage>
        <taxon>Bacteria</taxon>
        <taxon>Pseudomonadati</taxon>
        <taxon>Pseudomonadota</taxon>
        <taxon>Alphaproteobacteria</taxon>
        <taxon>Hyphomicrobiales</taxon>
        <taxon>Rhizobiaceae</taxon>
        <taxon>Rhizobium/Agrobacterium group</taxon>
        <taxon>Rhizobium</taxon>
    </lineage>
</organism>
<accession>A0A0B4X595</accession>
<dbReference type="AlphaFoldDB" id="A0A0B4X595"/>
<dbReference type="KEGG" id="rga:RGR602_CH02999"/>
<feature type="transmembrane region" description="Helical" evidence="5">
    <location>
        <begin position="39"/>
        <end position="58"/>
    </location>
</feature>
<evidence type="ECO:0000313" key="8">
    <source>
        <dbReference type="Proteomes" id="UP000031368"/>
    </source>
</evidence>
<proteinExistence type="predicted"/>